<gene>
    <name evidence="1" type="ORF">LTRI10_LOCUS12633</name>
</gene>
<sequence length="126" mass="13701">MLVKPHLNLGLVILKTLYKNITNVTVKTIHGGAFITHLARYFGKNLEDCNCTIICHSSILRGSLIQDETSRGAKGRKTIKGIAAQPLRRPFEESQSASFVGTGKSSSGTQALQIATLIEHNAKLIE</sequence>
<name>A0AAV2DA06_9ROSI</name>
<proteinExistence type="predicted"/>
<accession>A0AAV2DA06</accession>
<protein>
    <submittedName>
        <fullName evidence="1">Uncharacterized protein</fullName>
    </submittedName>
</protein>
<dbReference type="Proteomes" id="UP001497516">
    <property type="component" value="Chromosome 2"/>
</dbReference>
<evidence type="ECO:0000313" key="2">
    <source>
        <dbReference type="Proteomes" id="UP001497516"/>
    </source>
</evidence>
<evidence type="ECO:0000313" key="1">
    <source>
        <dbReference type="EMBL" id="CAL1370511.1"/>
    </source>
</evidence>
<dbReference type="AlphaFoldDB" id="A0AAV2DA06"/>
<organism evidence="1 2">
    <name type="scientific">Linum trigynum</name>
    <dbReference type="NCBI Taxonomy" id="586398"/>
    <lineage>
        <taxon>Eukaryota</taxon>
        <taxon>Viridiplantae</taxon>
        <taxon>Streptophyta</taxon>
        <taxon>Embryophyta</taxon>
        <taxon>Tracheophyta</taxon>
        <taxon>Spermatophyta</taxon>
        <taxon>Magnoliopsida</taxon>
        <taxon>eudicotyledons</taxon>
        <taxon>Gunneridae</taxon>
        <taxon>Pentapetalae</taxon>
        <taxon>rosids</taxon>
        <taxon>fabids</taxon>
        <taxon>Malpighiales</taxon>
        <taxon>Linaceae</taxon>
        <taxon>Linum</taxon>
    </lineage>
</organism>
<keyword evidence="2" id="KW-1185">Reference proteome</keyword>
<dbReference type="EMBL" id="OZ034815">
    <property type="protein sequence ID" value="CAL1370511.1"/>
    <property type="molecule type" value="Genomic_DNA"/>
</dbReference>
<reference evidence="1 2" key="1">
    <citation type="submission" date="2024-04" db="EMBL/GenBank/DDBJ databases">
        <authorList>
            <person name="Fracassetti M."/>
        </authorList>
    </citation>
    <scope>NUCLEOTIDE SEQUENCE [LARGE SCALE GENOMIC DNA]</scope>
</reference>